<dbReference type="PROSITE" id="PS51257">
    <property type="entry name" value="PROKAR_LIPOPROTEIN"/>
    <property type="match status" value="1"/>
</dbReference>
<protein>
    <recommendedName>
        <fullName evidence="4">DUF3558 domain-containing protein</fullName>
    </recommendedName>
</protein>
<keyword evidence="3" id="KW-1185">Reference proteome</keyword>
<organism evidence="2 3">
    <name type="scientific">Dactylosporangium aurantiacum</name>
    <dbReference type="NCBI Taxonomy" id="35754"/>
    <lineage>
        <taxon>Bacteria</taxon>
        <taxon>Bacillati</taxon>
        <taxon>Actinomycetota</taxon>
        <taxon>Actinomycetes</taxon>
        <taxon>Micromonosporales</taxon>
        <taxon>Micromonosporaceae</taxon>
        <taxon>Dactylosporangium</taxon>
    </lineage>
</organism>
<feature type="signal peptide" evidence="1">
    <location>
        <begin position="1"/>
        <end position="17"/>
    </location>
</feature>
<proteinExistence type="predicted"/>
<sequence>MTLRTAVLSASVLLALAGCGDDPSGQAQQAETKRNGGLYDAVDVCGLATDDQLKAALGEAPGTKERRDTDSLKACAVDGASGDFYLFMVLVRPSMGAAQQVAYDKNAAKDAKSIDATTFSSVSDGEAHVETANGELVVRVSLVYYQDGGSITDGPAVVGRLHTLLGAITRKT</sequence>
<gene>
    <name evidence="2" type="ORF">Daura_49015</name>
</gene>
<evidence type="ECO:0000256" key="1">
    <source>
        <dbReference type="SAM" id="SignalP"/>
    </source>
</evidence>
<name>A0A9Q9IEN7_9ACTN</name>
<keyword evidence="1" id="KW-0732">Signal</keyword>
<dbReference type="EMBL" id="CP073767">
    <property type="protein sequence ID" value="UWZ54316.1"/>
    <property type="molecule type" value="Genomic_DNA"/>
</dbReference>
<feature type="chain" id="PRO_5040311597" description="DUF3558 domain-containing protein" evidence="1">
    <location>
        <begin position="18"/>
        <end position="172"/>
    </location>
</feature>
<evidence type="ECO:0000313" key="2">
    <source>
        <dbReference type="EMBL" id="UWZ54316.1"/>
    </source>
</evidence>
<dbReference type="AlphaFoldDB" id="A0A9Q9IEN7"/>
<dbReference type="KEGG" id="daur:Daura_49015"/>
<evidence type="ECO:0000313" key="3">
    <source>
        <dbReference type="Proteomes" id="UP001058003"/>
    </source>
</evidence>
<dbReference type="RefSeq" id="WP_156090162.1">
    <property type="nucleotide sequence ID" value="NZ_CP073767.1"/>
</dbReference>
<accession>A0A9Q9IEN7</accession>
<reference evidence="2" key="1">
    <citation type="submission" date="2021-04" db="EMBL/GenBank/DDBJ databases">
        <title>Dactylosporangium aurantiacum NRRL B-8018 full assembly.</title>
        <authorList>
            <person name="Hartkoorn R.C."/>
            <person name="Beaudoing E."/>
            <person name="Hot D."/>
        </authorList>
    </citation>
    <scope>NUCLEOTIDE SEQUENCE</scope>
    <source>
        <strain evidence="2">NRRL B-8018</strain>
    </source>
</reference>
<evidence type="ECO:0008006" key="4">
    <source>
        <dbReference type="Google" id="ProtNLM"/>
    </source>
</evidence>
<dbReference type="Proteomes" id="UP001058003">
    <property type="component" value="Chromosome"/>
</dbReference>